<dbReference type="AlphaFoldDB" id="A0A1M4RWE0"/>
<evidence type="ECO:0000313" key="2">
    <source>
        <dbReference type="Proteomes" id="UP000184291"/>
    </source>
</evidence>
<evidence type="ECO:0008006" key="3">
    <source>
        <dbReference type="Google" id="ProtNLM"/>
    </source>
</evidence>
<sequence>MSASAEPASVEFPDYVHLHEAPEFDQWSCHFDVGEPRTAESVAELGHEPNGYFWAGVVQRLVDLGELPEVEADPEGDTFIAYGSRPLMERLARTLVPYLTDPNALTALVTAADADGFDFDD</sequence>
<dbReference type="EMBL" id="FQTT01000001">
    <property type="protein sequence ID" value="SHE24293.1"/>
    <property type="molecule type" value="Genomic_DNA"/>
</dbReference>
<dbReference type="RefSeq" id="WP_139240718.1">
    <property type="nucleotide sequence ID" value="NZ_FQTT01000001.1"/>
</dbReference>
<name>A0A1M4RWE0_9ACTO</name>
<dbReference type="Proteomes" id="UP000184291">
    <property type="component" value="Unassembled WGS sequence"/>
</dbReference>
<organism evidence="1 2">
    <name type="scientific">Actinomyces glycerinitolerans</name>
    <dbReference type="NCBI Taxonomy" id="1892869"/>
    <lineage>
        <taxon>Bacteria</taxon>
        <taxon>Bacillati</taxon>
        <taxon>Actinomycetota</taxon>
        <taxon>Actinomycetes</taxon>
        <taxon>Actinomycetales</taxon>
        <taxon>Actinomycetaceae</taxon>
        <taxon>Actinomyces</taxon>
    </lineage>
</organism>
<accession>A0A1M4RWE0</accession>
<proteinExistence type="predicted"/>
<gene>
    <name evidence="1" type="ORF">ACGLYG10_0493</name>
</gene>
<reference evidence="2" key="1">
    <citation type="submission" date="2016-09" db="EMBL/GenBank/DDBJ databases">
        <authorList>
            <person name="Strepis N."/>
        </authorList>
    </citation>
    <scope>NUCLEOTIDE SEQUENCE [LARGE SCALE GENOMIC DNA]</scope>
</reference>
<dbReference type="OrthoDB" id="8657476at2"/>
<protein>
    <recommendedName>
        <fullName evidence="3">Immunity protein 51</fullName>
    </recommendedName>
</protein>
<keyword evidence="2" id="KW-1185">Reference proteome</keyword>
<evidence type="ECO:0000313" key="1">
    <source>
        <dbReference type="EMBL" id="SHE24293.1"/>
    </source>
</evidence>